<evidence type="ECO:0000313" key="3">
    <source>
        <dbReference type="Proteomes" id="UP000789405"/>
    </source>
</evidence>
<protein>
    <submittedName>
        <fullName evidence="2">12206_t:CDS:1</fullName>
    </submittedName>
</protein>
<organism evidence="2 3">
    <name type="scientific">Dentiscutata erythropus</name>
    <dbReference type="NCBI Taxonomy" id="1348616"/>
    <lineage>
        <taxon>Eukaryota</taxon>
        <taxon>Fungi</taxon>
        <taxon>Fungi incertae sedis</taxon>
        <taxon>Mucoromycota</taxon>
        <taxon>Glomeromycotina</taxon>
        <taxon>Glomeromycetes</taxon>
        <taxon>Diversisporales</taxon>
        <taxon>Gigasporaceae</taxon>
        <taxon>Dentiscutata</taxon>
    </lineage>
</organism>
<evidence type="ECO:0000313" key="2">
    <source>
        <dbReference type="EMBL" id="CAG8446422.1"/>
    </source>
</evidence>
<feature type="region of interest" description="Disordered" evidence="1">
    <location>
        <begin position="15"/>
        <end position="42"/>
    </location>
</feature>
<proteinExistence type="predicted"/>
<name>A0A9N8YTC1_9GLOM</name>
<dbReference type="EMBL" id="CAJVPY010000045">
    <property type="protein sequence ID" value="CAG8446422.1"/>
    <property type="molecule type" value="Genomic_DNA"/>
</dbReference>
<reference evidence="2" key="1">
    <citation type="submission" date="2021-06" db="EMBL/GenBank/DDBJ databases">
        <authorList>
            <person name="Kallberg Y."/>
            <person name="Tangrot J."/>
            <person name="Rosling A."/>
        </authorList>
    </citation>
    <scope>NUCLEOTIDE SEQUENCE</scope>
    <source>
        <strain evidence="2">MA453B</strain>
    </source>
</reference>
<comment type="caution">
    <text evidence="2">The sequence shown here is derived from an EMBL/GenBank/DDBJ whole genome shotgun (WGS) entry which is preliminary data.</text>
</comment>
<keyword evidence="3" id="KW-1185">Reference proteome</keyword>
<gene>
    <name evidence="2" type="ORF">DERYTH_LOCUS237</name>
</gene>
<dbReference type="AlphaFoldDB" id="A0A9N8YTC1"/>
<sequence length="42" mass="5026">MSSIEAYRQNLHDIKNNDYFESHNPKKLNDKSKTGGYIRPWE</sequence>
<feature type="compositionally biased region" description="Basic and acidic residues" evidence="1">
    <location>
        <begin position="15"/>
        <end position="33"/>
    </location>
</feature>
<evidence type="ECO:0000256" key="1">
    <source>
        <dbReference type="SAM" id="MobiDB-lite"/>
    </source>
</evidence>
<dbReference type="Proteomes" id="UP000789405">
    <property type="component" value="Unassembled WGS sequence"/>
</dbReference>
<accession>A0A9N8YTC1</accession>